<name>A0A2G5F4A9_AQUCA</name>
<feature type="transmembrane region" description="Helical" evidence="4">
    <location>
        <begin position="15"/>
        <end position="33"/>
    </location>
</feature>
<dbReference type="CDD" id="cd00051">
    <property type="entry name" value="EFh"/>
    <property type="match status" value="1"/>
</dbReference>
<keyword evidence="7" id="KW-1185">Reference proteome</keyword>
<dbReference type="PROSITE" id="PS00018">
    <property type="entry name" value="EF_HAND_1"/>
    <property type="match status" value="2"/>
</dbReference>
<keyword evidence="3" id="KW-0106">Calcium</keyword>
<keyword evidence="4" id="KW-0472">Membrane</keyword>
<accession>A0A2G5F4A9</accession>
<dbReference type="PROSITE" id="PS50222">
    <property type="entry name" value="EF_HAND_2"/>
    <property type="match status" value="2"/>
</dbReference>
<dbReference type="SUPFAM" id="SSF47473">
    <property type="entry name" value="EF-hand"/>
    <property type="match status" value="1"/>
</dbReference>
<dbReference type="AlphaFoldDB" id="A0A2G5F4A9"/>
<dbReference type="FunCoup" id="A0A2G5F4A9">
    <property type="interactions" value="28"/>
</dbReference>
<dbReference type="InterPro" id="IPR018247">
    <property type="entry name" value="EF_Hand_1_Ca_BS"/>
</dbReference>
<keyword evidence="4" id="KW-1133">Transmembrane helix</keyword>
<dbReference type="Pfam" id="PF13499">
    <property type="entry name" value="EF-hand_7"/>
    <property type="match status" value="1"/>
</dbReference>
<dbReference type="InterPro" id="IPR039647">
    <property type="entry name" value="EF_hand_pair_protein_CML-like"/>
</dbReference>
<dbReference type="InterPro" id="IPR011992">
    <property type="entry name" value="EF-hand-dom_pair"/>
</dbReference>
<keyword evidence="4" id="KW-0812">Transmembrane</keyword>
<proteinExistence type="predicted"/>
<organism evidence="6 7">
    <name type="scientific">Aquilegia coerulea</name>
    <name type="common">Rocky mountain columbine</name>
    <dbReference type="NCBI Taxonomy" id="218851"/>
    <lineage>
        <taxon>Eukaryota</taxon>
        <taxon>Viridiplantae</taxon>
        <taxon>Streptophyta</taxon>
        <taxon>Embryophyta</taxon>
        <taxon>Tracheophyta</taxon>
        <taxon>Spermatophyta</taxon>
        <taxon>Magnoliopsida</taxon>
        <taxon>Ranunculales</taxon>
        <taxon>Ranunculaceae</taxon>
        <taxon>Thalictroideae</taxon>
        <taxon>Aquilegia</taxon>
    </lineage>
</organism>
<reference evidence="6 7" key="1">
    <citation type="submission" date="2017-09" db="EMBL/GenBank/DDBJ databases">
        <title>WGS assembly of Aquilegia coerulea Goldsmith.</title>
        <authorList>
            <person name="Hodges S."/>
            <person name="Kramer E."/>
            <person name="Nordborg M."/>
            <person name="Tomkins J."/>
            <person name="Borevitz J."/>
            <person name="Derieg N."/>
            <person name="Yan J."/>
            <person name="Mihaltcheva S."/>
            <person name="Hayes R.D."/>
            <person name="Rokhsar D."/>
        </authorList>
    </citation>
    <scope>NUCLEOTIDE SEQUENCE [LARGE SCALE GENOMIC DNA]</scope>
    <source>
        <strain evidence="7">cv. Goldsmith</strain>
    </source>
</reference>
<evidence type="ECO:0000313" key="7">
    <source>
        <dbReference type="Proteomes" id="UP000230069"/>
    </source>
</evidence>
<feature type="domain" description="EF-hand" evidence="5">
    <location>
        <begin position="160"/>
        <end position="194"/>
    </location>
</feature>
<keyword evidence="1" id="KW-0479">Metal-binding</keyword>
<evidence type="ECO:0000256" key="2">
    <source>
        <dbReference type="ARBA" id="ARBA00022737"/>
    </source>
</evidence>
<dbReference type="Gene3D" id="1.10.238.10">
    <property type="entry name" value="EF-hand"/>
    <property type="match status" value="1"/>
</dbReference>
<evidence type="ECO:0000256" key="4">
    <source>
        <dbReference type="SAM" id="Phobius"/>
    </source>
</evidence>
<dbReference type="SMART" id="SM00054">
    <property type="entry name" value="EFh"/>
    <property type="match status" value="2"/>
</dbReference>
<protein>
    <recommendedName>
        <fullName evidence="5">EF-hand domain-containing protein</fullName>
    </recommendedName>
</protein>
<keyword evidence="2" id="KW-0677">Repeat</keyword>
<dbReference type="EMBL" id="KZ305019">
    <property type="protein sequence ID" value="PIA62737.1"/>
    <property type="molecule type" value="Genomic_DNA"/>
</dbReference>
<evidence type="ECO:0000259" key="5">
    <source>
        <dbReference type="PROSITE" id="PS50222"/>
    </source>
</evidence>
<dbReference type="InParanoid" id="A0A2G5F4A9"/>
<dbReference type="Proteomes" id="UP000230069">
    <property type="component" value="Unassembled WGS sequence"/>
</dbReference>
<evidence type="ECO:0000256" key="1">
    <source>
        <dbReference type="ARBA" id="ARBA00022723"/>
    </source>
</evidence>
<dbReference type="FunFam" id="1.10.238.10:FF:000302">
    <property type="entry name" value="Probable calcium-binding protein CML46"/>
    <property type="match status" value="1"/>
</dbReference>
<gene>
    <name evidence="6" type="ORF">AQUCO_00200636v1</name>
</gene>
<dbReference type="PANTHER" id="PTHR10891">
    <property type="entry name" value="EF-HAND CALCIUM-BINDING DOMAIN CONTAINING PROTEIN"/>
    <property type="match status" value="1"/>
</dbReference>
<dbReference type="STRING" id="218851.A0A2G5F4A9"/>
<dbReference type="OrthoDB" id="26525at2759"/>
<feature type="domain" description="EF-hand" evidence="5">
    <location>
        <begin position="122"/>
        <end position="157"/>
    </location>
</feature>
<evidence type="ECO:0000313" key="6">
    <source>
        <dbReference type="EMBL" id="PIA62737.1"/>
    </source>
</evidence>
<dbReference type="GO" id="GO:0005509">
    <property type="term" value="F:calcium ion binding"/>
    <property type="evidence" value="ECO:0007669"/>
    <property type="project" value="InterPro"/>
</dbReference>
<sequence>MEKTSSNTLSAPSSLADFIGFLLFVVFEWVIGFKKFYLTSQFFSQSQLGSKSKDYSERKIVNAELLKQKTTLNEKVDDGKLSREEVEMVMRKLRIASNPGDEMLQERLGSNALSVLFEDNEPSVEEVKEAFDLFDVNRDGFVDAADLQVVLCSLGLTEGSQVEECEKMIRVFDENRDGRIDFNEFVKLMENSFC</sequence>
<dbReference type="InterPro" id="IPR002048">
    <property type="entry name" value="EF_hand_dom"/>
</dbReference>
<evidence type="ECO:0000256" key="3">
    <source>
        <dbReference type="ARBA" id="ARBA00022837"/>
    </source>
</evidence>